<dbReference type="RefSeq" id="WP_252465347.1">
    <property type="nucleotide sequence ID" value="NZ_JALBWM010000017.1"/>
</dbReference>
<keyword evidence="2" id="KW-1185">Reference proteome</keyword>
<proteinExistence type="predicted"/>
<dbReference type="EMBL" id="JALBWM010000017">
    <property type="protein sequence ID" value="MCO1333897.1"/>
    <property type="molecule type" value="Genomic_DNA"/>
</dbReference>
<gene>
    <name evidence="1" type="ORF">MO867_06040</name>
</gene>
<comment type="caution">
    <text evidence="1">The sequence shown here is derived from an EMBL/GenBank/DDBJ whole genome shotgun (WGS) entry which is preliminary data.</text>
</comment>
<accession>A0A9X2J3V6</accession>
<organism evidence="1 2">
    <name type="scientific">Microbulbifer okhotskensis</name>
    <dbReference type="NCBI Taxonomy" id="2926617"/>
    <lineage>
        <taxon>Bacteria</taxon>
        <taxon>Pseudomonadati</taxon>
        <taxon>Pseudomonadota</taxon>
        <taxon>Gammaproteobacteria</taxon>
        <taxon>Cellvibrionales</taxon>
        <taxon>Microbulbiferaceae</taxon>
        <taxon>Microbulbifer</taxon>
    </lineage>
</organism>
<reference evidence="1" key="1">
    <citation type="journal article" date="2022" name="Arch. Microbiol.">
        <title>Microbulbifer okhotskensis sp. nov., isolated from a deep bottom sediment of the Okhotsk Sea.</title>
        <authorList>
            <person name="Romanenko L."/>
            <person name="Kurilenko V."/>
            <person name="Otstavnykh N."/>
            <person name="Velansky P."/>
            <person name="Isaeva M."/>
            <person name="Mikhailov V."/>
        </authorList>
    </citation>
    <scope>NUCLEOTIDE SEQUENCE</scope>
    <source>
        <strain evidence="1">OS29</strain>
    </source>
</reference>
<protein>
    <submittedName>
        <fullName evidence="1">DUF1059 domain-containing protein</fullName>
    </submittedName>
</protein>
<name>A0A9X2J3V6_9GAMM</name>
<evidence type="ECO:0000313" key="2">
    <source>
        <dbReference type="Proteomes" id="UP001139028"/>
    </source>
</evidence>
<evidence type="ECO:0000313" key="1">
    <source>
        <dbReference type="EMBL" id="MCO1333897.1"/>
    </source>
</evidence>
<dbReference type="Proteomes" id="UP001139028">
    <property type="component" value="Unassembled WGS sequence"/>
</dbReference>
<dbReference type="AlphaFoldDB" id="A0A9X2J3V6"/>
<sequence>MKMMTCKQLGGACDLEFRASNFEEIAELSKKHGIEMYQKNDAQHVQAMKKMQSLMKDPEAMQLWFKSKKAEFEAFPDGN</sequence>